<protein>
    <recommendedName>
        <fullName evidence="1">Fido domain-containing protein</fullName>
    </recommendedName>
</protein>
<dbReference type="NCBIfam" id="TIGR01550">
    <property type="entry name" value="DOC_P1"/>
    <property type="match status" value="1"/>
</dbReference>
<reference evidence="2 3" key="1">
    <citation type="journal article" date="2013" name="Genome Announc.">
        <title>Whole-Genome Sequence of the Clinical Strain Corynebacterium argentoratense DSM 44202, Isolated from a Human Throat Specimen.</title>
        <authorList>
            <person name="Bomholt C."/>
            <person name="Glaub A."/>
            <person name="Gravermann K."/>
            <person name="Albersmeier A."/>
            <person name="Brinkrolf K."/>
            <person name="Ruckert C."/>
            <person name="Tauch A."/>
        </authorList>
    </citation>
    <scope>NUCLEOTIDE SEQUENCE [LARGE SCALE GENOMIC DNA]</scope>
    <source>
        <strain evidence="2">DSM 44202</strain>
    </source>
</reference>
<dbReference type="EMBL" id="CP006365">
    <property type="protein sequence ID" value="AGU14435.1"/>
    <property type="molecule type" value="Genomic_DNA"/>
</dbReference>
<gene>
    <name evidence="2" type="ORF">CARG_01220</name>
</gene>
<feature type="domain" description="Fido" evidence="1">
    <location>
        <begin position="10"/>
        <end position="125"/>
    </location>
</feature>
<keyword evidence="3" id="KW-1185">Reference proteome</keyword>
<dbReference type="STRING" id="1348662.CARG_01220"/>
<dbReference type="KEGG" id="caz:CARG_01220"/>
<dbReference type="RefSeq" id="WP_020975559.1">
    <property type="nucleotide sequence ID" value="NC_022198.1"/>
</dbReference>
<dbReference type="OrthoDB" id="9802752at2"/>
<name>U3GSL3_9CORY</name>
<proteinExistence type="predicted"/>
<dbReference type="PROSITE" id="PS51459">
    <property type="entry name" value="FIDO"/>
    <property type="match status" value="1"/>
</dbReference>
<dbReference type="InterPro" id="IPR036597">
    <property type="entry name" value="Fido-like_dom_sf"/>
</dbReference>
<dbReference type="PANTHER" id="PTHR39426:SF1">
    <property type="entry name" value="HOMOLOGY TO DEATH-ON-CURING PROTEIN OF PHAGE P1"/>
    <property type="match status" value="1"/>
</dbReference>
<dbReference type="InterPro" id="IPR006440">
    <property type="entry name" value="Doc"/>
</dbReference>
<dbReference type="eggNOG" id="COG3654">
    <property type="taxonomic scope" value="Bacteria"/>
</dbReference>
<evidence type="ECO:0000313" key="2">
    <source>
        <dbReference type="EMBL" id="AGU14435.1"/>
    </source>
</evidence>
<dbReference type="InterPro" id="IPR003812">
    <property type="entry name" value="Fido"/>
</dbReference>
<dbReference type="Pfam" id="PF02661">
    <property type="entry name" value="Fic"/>
    <property type="match status" value="1"/>
</dbReference>
<dbReference type="InterPro" id="IPR053737">
    <property type="entry name" value="Type_II_TA_Toxin"/>
</dbReference>
<dbReference type="HOGENOM" id="CLU_115697_7_0_11"/>
<evidence type="ECO:0000313" key="3">
    <source>
        <dbReference type="Proteomes" id="UP000016943"/>
    </source>
</evidence>
<dbReference type="PANTHER" id="PTHR39426">
    <property type="entry name" value="HOMOLOGY TO DEATH-ON-CURING PROTEIN OF PHAGE P1"/>
    <property type="match status" value="1"/>
</dbReference>
<dbReference type="GO" id="GO:0016301">
    <property type="term" value="F:kinase activity"/>
    <property type="evidence" value="ECO:0007669"/>
    <property type="project" value="InterPro"/>
</dbReference>
<sequence>MHSADEQFLISLKEVEQLHDSALARDGGMPGLADRPGLLSALGGAFQTFGGHELYPTIQDKAAKVSFEIIKQHPFNDGNKRTAAALPLVVPRRNGVYVLLGRDYLYKTVLDLAADDIEYADLIRPLRGCVRAQK</sequence>
<evidence type="ECO:0000259" key="1">
    <source>
        <dbReference type="PROSITE" id="PS51459"/>
    </source>
</evidence>
<dbReference type="Proteomes" id="UP000016943">
    <property type="component" value="Chromosome"/>
</dbReference>
<accession>U3GSL3</accession>
<organism evidence="2 3">
    <name type="scientific">Corynebacterium argentoratense DSM 44202</name>
    <dbReference type="NCBI Taxonomy" id="1348662"/>
    <lineage>
        <taxon>Bacteria</taxon>
        <taxon>Bacillati</taxon>
        <taxon>Actinomycetota</taxon>
        <taxon>Actinomycetes</taxon>
        <taxon>Mycobacteriales</taxon>
        <taxon>Corynebacteriaceae</taxon>
        <taxon>Corynebacterium</taxon>
    </lineage>
</organism>
<dbReference type="Gene3D" id="1.20.120.1870">
    <property type="entry name" value="Fic/DOC protein, Fido domain"/>
    <property type="match status" value="1"/>
</dbReference>
<dbReference type="AlphaFoldDB" id="U3GSL3"/>
<dbReference type="SUPFAM" id="SSF140931">
    <property type="entry name" value="Fic-like"/>
    <property type="match status" value="1"/>
</dbReference>
<dbReference type="GeneID" id="96991114"/>